<organism evidence="1 2">
    <name type="scientific">Desulfovibrio subterraneus</name>
    <dbReference type="NCBI Taxonomy" id="2718620"/>
    <lineage>
        <taxon>Bacteria</taxon>
        <taxon>Pseudomonadati</taxon>
        <taxon>Thermodesulfobacteriota</taxon>
        <taxon>Desulfovibrionia</taxon>
        <taxon>Desulfovibrionales</taxon>
        <taxon>Desulfovibrionaceae</taxon>
        <taxon>Desulfovibrio</taxon>
    </lineage>
</organism>
<evidence type="ECO:0000313" key="1">
    <source>
        <dbReference type="EMBL" id="GFM34232.1"/>
    </source>
</evidence>
<dbReference type="InterPro" id="IPR009679">
    <property type="entry name" value="Phage_186_CII-like"/>
</dbReference>
<reference evidence="1 2" key="1">
    <citation type="submission" date="2020-05" db="EMBL/GenBank/DDBJ databases">
        <title>Draft genome sequence of Desulfovibrio sp. strain HN2T.</title>
        <authorList>
            <person name="Ueno A."/>
            <person name="Tamazawa S."/>
            <person name="Tamamura S."/>
            <person name="Murakami T."/>
            <person name="Kiyama T."/>
            <person name="Inomata H."/>
            <person name="Amano Y."/>
            <person name="Miyakawa K."/>
            <person name="Tamaki H."/>
            <person name="Naganuma T."/>
            <person name="Kaneko K."/>
        </authorList>
    </citation>
    <scope>NUCLEOTIDE SEQUENCE [LARGE SCALE GENOMIC DNA]</scope>
    <source>
        <strain evidence="1 2">HN2</strain>
    </source>
</reference>
<evidence type="ECO:0000313" key="2">
    <source>
        <dbReference type="Proteomes" id="UP000503840"/>
    </source>
</evidence>
<gene>
    <name evidence="1" type="ORF">DSM101010T_25970</name>
</gene>
<comment type="caution">
    <text evidence="1">The sequence shown here is derived from an EMBL/GenBank/DDBJ whole genome shotgun (WGS) entry which is preliminary data.</text>
</comment>
<name>A0A7J0BM04_9BACT</name>
<proteinExistence type="predicted"/>
<dbReference type="Pfam" id="PF06892">
    <property type="entry name" value="Phage_CP76"/>
    <property type="match status" value="1"/>
</dbReference>
<dbReference type="GO" id="GO:0003677">
    <property type="term" value="F:DNA binding"/>
    <property type="evidence" value="ECO:0007669"/>
    <property type="project" value="InterPro"/>
</dbReference>
<accession>A0A7J0BM04</accession>
<sequence length="176" mass="20192">MAMQQHEREMYVSLDRVRQSLVGLDAVDAFKLAWECSGKQMPEIMREMGWTEYHAKRVFGTERYFPTFEDLPQFCNVVGNTIIIQWLQVQAMNYGIAPKHVDVDCAELVKRMAELFGEMSDVGQEASAAIQDGKLEPKELRRIIRELNDVVDRSMALIGDLRVLERTTKEEGVHNG</sequence>
<keyword evidence="2" id="KW-1185">Reference proteome</keyword>
<dbReference type="Proteomes" id="UP000503840">
    <property type="component" value="Unassembled WGS sequence"/>
</dbReference>
<protein>
    <submittedName>
        <fullName evidence="1">Uncharacterized protein</fullName>
    </submittedName>
</protein>
<dbReference type="EMBL" id="BLVO01000013">
    <property type="protein sequence ID" value="GFM34232.1"/>
    <property type="molecule type" value="Genomic_DNA"/>
</dbReference>
<dbReference type="AlphaFoldDB" id="A0A7J0BM04"/>
<dbReference type="RefSeq" id="WP_243452172.1">
    <property type="nucleotide sequence ID" value="NZ_BLVO01000013.1"/>
</dbReference>